<dbReference type="PROSITE" id="PS50151">
    <property type="entry name" value="UVR"/>
    <property type="match status" value="1"/>
</dbReference>
<keyword evidence="1 7" id="KW-0963">Cytoplasm</keyword>
<dbReference type="SUPFAM" id="SSF46600">
    <property type="entry name" value="C-terminal UvrC-binding domain of UvrB"/>
    <property type="match status" value="1"/>
</dbReference>
<feature type="domain" description="UVR" evidence="9">
    <location>
        <begin position="204"/>
        <end position="239"/>
    </location>
</feature>
<evidence type="ECO:0000313" key="12">
    <source>
        <dbReference type="EMBL" id="HIU48465.1"/>
    </source>
</evidence>
<keyword evidence="2 7" id="KW-0227">DNA damage</keyword>
<feature type="coiled-coil region" evidence="8">
    <location>
        <begin position="200"/>
        <end position="227"/>
    </location>
</feature>
<dbReference type="InterPro" id="IPR001162">
    <property type="entry name" value="UvrC_RNase_H_dom"/>
</dbReference>
<keyword evidence="6 7" id="KW-0742">SOS response</keyword>
<reference evidence="12" key="1">
    <citation type="submission" date="2020-10" db="EMBL/GenBank/DDBJ databases">
        <authorList>
            <person name="Gilroy R."/>
        </authorList>
    </citation>
    <scope>NUCLEOTIDE SEQUENCE</scope>
    <source>
        <strain evidence="12">ChiSjej4B22-9803</strain>
    </source>
</reference>
<dbReference type="EMBL" id="DVND01000101">
    <property type="protein sequence ID" value="HIU48465.1"/>
    <property type="molecule type" value="Genomic_DNA"/>
</dbReference>
<evidence type="ECO:0000256" key="2">
    <source>
        <dbReference type="ARBA" id="ARBA00022763"/>
    </source>
</evidence>
<comment type="similarity">
    <text evidence="7">Belongs to the UvrC family.</text>
</comment>
<protein>
    <recommendedName>
        <fullName evidence="7">UvrABC system protein C</fullName>
        <shortName evidence="7">Protein UvrC</shortName>
    </recommendedName>
    <alternativeName>
        <fullName evidence="7">Excinuclease ABC subunit C</fullName>
    </alternativeName>
</protein>
<dbReference type="NCBIfam" id="NF001824">
    <property type="entry name" value="PRK00558.1-5"/>
    <property type="match status" value="1"/>
</dbReference>
<organism evidence="12 13">
    <name type="scientific">Candidatus Avimonoglobus intestinipullorum</name>
    <dbReference type="NCBI Taxonomy" id="2840699"/>
    <lineage>
        <taxon>Bacteria</taxon>
        <taxon>Bacillati</taxon>
        <taxon>Bacillota</taxon>
        <taxon>Clostridia</taxon>
        <taxon>Eubacteriales</taxon>
        <taxon>Candidatus Avimonoglobus</taxon>
    </lineage>
</organism>
<evidence type="ECO:0000256" key="3">
    <source>
        <dbReference type="ARBA" id="ARBA00022769"/>
    </source>
</evidence>
<dbReference type="HAMAP" id="MF_00203">
    <property type="entry name" value="UvrC"/>
    <property type="match status" value="1"/>
</dbReference>
<keyword evidence="8" id="KW-0175">Coiled coil</keyword>
<dbReference type="InterPro" id="IPR004791">
    <property type="entry name" value="UvrC"/>
</dbReference>
<comment type="function">
    <text evidence="7">The UvrABC repair system catalyzes the recognition and processing of DNA lesions. UvrC both incises the 5' and 3' sides of the lesion. The N-terminal half is responsible for the 3' incision and the C-terminal half is responsible for the 5' incision.</text>
</comment>
<evidence type="ECO:0000256" key="4">
    <source>
        <dbReference type="ARBA" id="ARBA00022881"/>
    </source>
</evidence>
<comment type="subunit">
    <text evidence="7">Interacts with UvrB in an incision complex.</text>
</comment>
<dbReference type="PANTHER" id="PTHR30562">
    <property type="entry name" value="UVRC/OXIDOREDUCTASE"/>
    <property type="match status" value="1"/>
</dbReference>
<comment type="subcellular location">
    <subcellularLocation>
        <location evidence="7">Cytoplasm</location>
    </subcellularLocation>
</comment>
<evidence type="ECO:0000256" key="5">
    <source>
        <dbReference type="ARBA" id="ARBA00023204"/>
    </source>
</evidence>
<evidence type="ECO:0000256" key="8">
    <source>
        <dbReference type="SAM" id="Coils"/>
    </source>
</evidence>
<evidence type="ECO:0000256" key="1">
    <source>
        <dbReference type="ARBA" id="ARBA00022490"/>
    </source>
</evidence>
<accession>A0A9D1LV06</accession>
<evidence type="ECO:0000259" key="11">
    <source>
        <dbReference type="PROSITE" id="PS50165"/>
    </source>
</evidence>
<dbReference type="InterPro" id="IPR035901">
    <property type="entry name" value="GIY-YIG_endonuc_sf"/>
</dbReference>
<dbReference type="InterPro" id="IPR038476">
    <property type="entry name" value="UvrC_RNase_H_dom_sf"/>
</dbReference>
<dbReference type="GO" id="GO:0006289">
    <property type="term" value="P:nucleotide-excision repair"/>
    <property type="evidence" value="ECO:0007669"/>
    <property type="project" value="UniProtKB-UniRule"/>
</dbReference>
<dbReference type="PANTHER" id="PTHR30562:SF1">
    <property type="entry name" value="UVRABC SYSTEM PROTEIN C"/>
    <property type="match status" value="1"/>
</dbReference>
<dbReference type="InterPro" id="IPR001943">
    <property type="entry name" value="UVR_dom"/>
</dbReference>
<feature type="coiled-coil region" evidence="8">
    <location>
        <begin position="357"/>
        <end position="384"/>
    </location>
</feature>
<reference evidence="12" key="2">
    <citation type="journal article" date="2021" name="PeerJ">
        <title>Extensive microbial diversity within the chicken gut microbiome revealed by metagenomics and culture.</title>
        <authorList>
            <person name="Gilroy R."/>
            <person name="Ravi A."/>
            <person name="Getino M."/>
            <person name="Pursley I."/>
            <person name="Horton D.L."/>
            <person name="Alikhan N.F."/>
            <person name="Baker D."/>
            <person name="Gharbi K."/>
            <person name="Hall N."/>
            <person name="Watson M."/>
            <person name="Adriaenssens E.M."/>
            <person name="Foster-Nyarko E."/>
            <person name="Jarju S."/>
            <person name="Secka A."/>
            <person name="Antonio M."/>
            <person name="Oren A."/>
            <person name="Chaudhuri R.R."/>
            <person name="La Ragione R."/>
            <person name="Hildebrand F."/>
            <person name="Pallen M.J."/>
        </authorList>
    </citation>
    <scope>NUCLEOTIDE SEQUENCE</scope>
    <source>
        <strain evidence="12">ChiSjej4B22-9803</strain>
    </source>
</reference>
<keyword evidence="3 7" id="KW-0228">DNA excision</keyword>
<evidence type="ECO:0000259" key="10">
    <source>
        <dbReference type="PROSITE" id="PS50164"/>
    </source>
</evidence>
<dbReference type="AlphaFoldDB" id="A0A9D1LV06"/>
<dbReference type="Gene3D" id="3.30.420.340">
    <property type="entry name" value="UvrC, RNAse H endonuclease domain"/>
    <property type="match status" value="1"/>
</dbReference>
<keyword evidence="5 7" id="KW-0234">DNA repair</keyword>
<dbReference type="PROSITE" id="PS50164">
    <property type="entry name" value="GIY_YIG"/>
    <property type="match status" value="1"/>
</dbReference>
<dbReference type="Pfam" id="PF01541">
    <property type="entry name" value="GIY-YIG"/>
    <property type="match status" value="1"/>
</dbReference>
<evidence type="ECO:0000256" key="6">
    <source>
        <dbReference type="ARBA" id="ARBA00023236"/>
    </source>
</evidence>
<comment type="caution">
    <text evidence="12">The sequence shown here is derived from an EMBL/GenBank/DDBJ whole genome shotgun (WGS) entry which is preliminary data.</text>
</comment>
<dbReference type="GO" id="GO:0005737">
    <property type="term" value="C:cytoplasm"/>
    <property type="evidence" value="ECO:0007669"/>
    <property type="project" value="UniProtKB-SubCell"/>
</dbReference>
<feature type="domain" description="UvrC family homology region profile" evidence="11">
    <location>
        <begin position="266"/>
        <end position="495"/>
    </location>
</feature>
<dbReference type="FunFam" id="3.40.1440.10:FF:000001">
    <property type="entry name" value="UvrABC system protein C"/>
    <property type="match status" value="1"/>
</dbReference>
<gene>
    <name evidence="7 12" type="primary">uvrC</name>
    <name evidence="12" type="ORF">IAB04_03815</name>
</gene>
<dbReference type="InterPro" id="IPR036876">
    <property type="entry name" value="UVR_dom_sf"/>
</dbReference>
<evidence type="ECO:0000313" key="13">
    <source>
        <dbReference type="Proteomes" id="UP000824111"/>
    </source>
</evidence>
<feature type="domain" description="GIY-YIG" evidence="10">
    <location>
        <begin position="13"/>
        <end position="92"/>
    </location>
</feature>
<dbReference type="Gene3D" id="4.10.860.10">
    <property type="entry name" value="UVR domain"/>
    <property type="match status" value="1"/>
</dbReference>
<sequence length="618" mass="71521">MFDLKEELKNLPENPGVYIMHDRDGTVIYVGKAKILKNRVRQYFQNNANHTPKVRAMVAKIAYFEYIVTDSEMEALVLECNLIKKYMPHYNILLKDDKQYPYIKVTMNEEYPRIFMTRNLKNDGAKYFGPYMGTSTIKNTLEIIQNIFLPPTCNRKFPQDINKGRPCLNYHIKKCFAPCMGTVSKEEYRAVFYDICAFIEGNHSELLKELEQQMKEASAQMEFERAARLRDRIQSIRAISEKQKIVDSDHQTDMDIIAIHCLETKAFVEVFFIRGGKVVGRENFRLDNTADLTEPELLTDFVKQFYMNAVYIPKDILLEYALNDALVEAWLTQKCGRKIHLRVPARGEKKRMVEMVHKNAEIAANNYKIELLKNEEQNKSLEQLEKLLGIPVRRIEAYDISNIAGSENVGSMVVFQNGKPLRQAYRKFKIKSFEGADDYAAMREVLYRRFRHALEEEDAVARGELDPEQAKFLPHPDCIFIDGGKGHVAAAEEMLEQMELDIPVFGMVKDDKHRTRGLLNAAGEIGISMHSGVFHLITRIQDEVHRTAISYHRKLHRKEGIKSELEQIRGIGQKRRGALLAELKSVERIREATIDELKNVKGMDQKAAEAVYQYFHHQ</sequence>
<keyword evidence="4 7" id="KW-0267">Excision nuclease</keyword>
<proteinExistence type="inferred from homology"/>
<dbReference type="Pfam" id="PF02151">
    <property type="entry name" value="UVR"/>
    <property type="match status" value="1"/>
</dbReference>
<evidence type="ECO:0000256" key="7">
    <source>
        <dbReference type="HAMAP-Rule" id="MF_00203"/>
    </source>
</evidence>
<dbReference type="Pfam" id="PF08459">
    <property type="entry name" value="UvrC_RNaseH_dom"/>
    <property type="match status" value="1"/>
</dbReference>
<dbReference type="InterPro" id="IPR010994">
    <property type="entry name" value="RuvA_2-like"/>
</dbReference>
<dbReference type="Pfam" id="PF14520">
    <property type="entry name" value="HHH_5"/>
    <property type="match status" value="1"/>
</dbReference>
<dbReference type="Proteomes" id="UP000824111">
    <property type="component" value="Unassembled WGS sequence"/>
</dbReference>
<dbReference type="InterPro" id="IPR047296">
    <property type="entry name" value="GIY-YIG_UvrC_Cho"/>
</dbReference>
<dbReference type="GO" id="GO:0009380">
    <property type="term" value="C:excinuclease repair complex"/>
    <property type="evidence" value="ECO:0007669"/>
    <property type="project" value="InterPro"/>
</dbReference>
<dbReference type="SUPFAM" id="SSF82771">
    <property type="entry name" value="GIY-YIG endonuclease"/>
    <property type="match status" value="1"/>
</dbReference>
<dbReference type="Gene3D" id="3.40.1440.10">
    <property type="entry name" value="GIY-YIG endonuclease"/>
    <property type="match status" value="1"/>
</dbReference>
<dbReference type="Gene3D" id="1.10.150.20">
    <property type="entry name" value="5' to 3' exonuclease, C-terminal subdomain"/>
    <property type="match status" value="1"/>
</dbReference>
<dbReference type="PROSITE" id="PS50165">
    <property type="entry name" value="UVRC"/>
    <property type="match status" value="1"/>
</dbReference>
<dbReference type="SMART" id="SM00465">
    <property type="entry name" value="GIYc"/>
    <property type="match status" value="1"/>
</dbReference>
<dbReference type="GO" id="GO:0003677">
    <property type="term" value="F:DNA binding"/>
    <property type="evidence" value="ECO:0007669"/>
    <property type="project" value="UniProtKB-UniRule"/>
</dbReference>
<name>A0A9D1LV06_9FIRM</name>
<dbReference type="GO" id="GO:0009432">
    <property type="term" value="P:SOS response"/>
    <property type="evidence" value="ECO:0007669"/>
    <property type="project" value="UniProtKB-UniRule"/>
</dbReference>
<dbReference type="CDD" id="cd10434">
    <property type="entry name" value="GIY-YIG_UvrC_Cho"/>
    <property type="match status" value="1"/>
</dbReference>
<dbReference type="Pfam" id="PF22920">
    <property type="entry name" value="UvrC_RNaseH"/>
    <property type="match status" value="1"/>
</dbReference>
<dbReference type="NCBIfam" id="TIGR00194">
    <property type="entry name" value="uvrC"/>
    <property type="match status" value="1"/>
</dbReference>
<dbReference type="InterPro" id="IPR050066">
    <property type="entry name" value="UvrABC_protein_C"/>
</dbReference>
<dbReference type="InterPro" id="IPR000305">
    <property type="entry name" value="GIY-YIG_endonuc"/>
</dbReference>
<dbReference type="SUPFAM" id="SSF47781">
    <property type="entry name" value="RuvA domain 2-like"/>
    <property type="match status" value="1"/>
</dbReference>
<dbReference type="GO" id="GO:0009381">
    <property type="term" value="F:excinuclease ABC activity"/>
    <property type="evidence" value="ECO:0007669"/>
    <property type="project" value="UniProtKB-UniRule"/>
</dbReference>
<evidence type="ECO:0000259" key="9">
    <source>
        <dbReference type="PROSITE" id="PS50151"/>
    </source>
</evidence>